<comment type="caution">
    <text evidence="1">The sequence shown here is derived from an EMBL/GenBank/DDBJ whole genome shotgun (WGS) entry which is preliminary data.</text>
</comment>
<reference evidence="2" key="1">
    <citation type="submission" date="2016-08" db="EMBL/GenBank/DDBJ databases">
        <authorList>
            <person name="Merda D."/>
            <person name="Briand M."/>
            <person name="Taghouti G."/>
            <person name="Carrere S."/>
            <person name="Gouzy J."/>
            <person name="Portier P."/>
            <person name="Jacques M.-A."/>
            <person name="Fischer-Le Saux M."/>
        </authorList>
    </citation>
    <scope>NUCLEOTIDE SEQUENCE [LARGE SCALE GENOMIC DNA]</scope>
    <source>
        <strain evidence="2">CFBP1817</strain>
    </source>
</reference>
<dbReference type="EMBL" id="MDEJ01000179">
    <property type="protein sequence ID" value="PPU87167.1"/>
    <property type="molecule type" value="Genomic_DNA"/>
</dbReference>
<keyword evidence="2" id="KW-1185">Reference proteome</keyword>
<evidence type="ECO:0000313" key="1">
    <source>
        <dbReference type="EMBL" id="PPU87167.1"/>
    </source>
</evidence>
<accession>A0A2S7EAH9</accession>
<dbReference type="AlphaFoldDB" id="A0A2S7EAH9"/>
<protein>
    <recommendedName>
        <fullName evidence="3">Helix-turn-helix domain-containing protein</fullName>
    </recommendedName>
</protein>
<name>A0A2S7EAH9_9XANT</name>
<evidence type="ECO:0008006" key="3">
    <source>
        <dbReference type="Google" id="ProtNLM"/>
    </source>
</evidence>
<dbReference type="OrthoDB" id="8910510at2"/>
<organism evidence="1 2">
    <name type="scientific">Xanthomonas populi</name>
    <dbReference type="NCBI Taxonomy" id="53414"/>
    <lineage>
        <taxon>Bacteria</taxon>
        <taxon>Pseudomonadati</taxon>
        <taxon>Pseudomonadota</taxon>
        <taxon>Gammaproteobacteria</taxon>
        <taxon>Lysobacterales</taxon>
        <taxon>Lysobacteraceae</taxon>
        <taxon>Xanthomonas</taxon>
    </lineage>
</organism>
<dbReference type="Proteomes" id="UP000239939">
    <property type="component" value="Unassembled WGS sequence"/>
</dbReference>
<sequence length="141" mass="15794">MNQRSRERFKGRKVSGAFFRVNVEVLNSAAFCGLSMKAHALLLDLGAHFTGYNNGDQSAAWSVMRKRGWKSKDTLRRALLELLEAGLIEQTRQGCLHWCSLFAFTWMGIEECGGKLDAKPNAVPSHLWRSKASKPTLRVVA</sequence>
<proteinExistence type="predicted"/>
<evidence type="ECO:0000313" key="2">
    <source>
        <dbReference type="Proteomes" id="UP000239939"/>
    </source>
</evidence>
<gene>
    <name evidence="1" type="ORF">XpopCFBP1817_18520</name>
</gene>